<keyword evidence="10 11" id="KW-0472">Membrane</keyword>
<evidence type="ECO:0000256" key="9">
    <source>
        <dbReference type="ARBA" id="ARBA00023055"/>
    </source>
</evidence>
<dbReference type="PANTHER" id="PTHR43394">
    <property type="entry name" value="ATP-DEPENDENT PERMEASE MDL1, MITOCHONDRIAL"/>
    <property type="match status" value="1"/>
</dbReference>
<dbReference type="InterPro" id="IPR011917">
    <property type="entry name" value="ABC_transpr_lipidA"/>
</dbReference>
<evidence type="ECO:0000313" key="14">
    <source>
        <dbReference type="EMBL" id="MCL1633508.1"/>
    </source>
</evidence>
<evidence type="ECO:0000256" key="11">
    <source>
        <dbReference type="SAM" id="Phobius"/>
    </source>
</evidence>
<name>A0ABT0MFW9_9GAMM</name>
<keyword evidence="8 11" id="KW-1133">Transmembrane helix</keyword>
<evidence type="ECO:0000256" key="1">
    <source>
        <dbReference type="ARBA" id="ARBA00004651"/>
    </source>
</evidence>
<dbReference type="SUPFAM" id="SSF90123">
    <property type="entry name" value="ABC transporter transmembrane region"/>
    <property type="match status" value="1"/>
</dbReference>
<organism evidence="14 15">
    <name type="scientific">Luteimonas galliterrae</name>
    <dbReference type="NCBI Taxonomy" id="2940486"/>
    <lineage>
        <taxon>Bacteria</taxon>
        <taxon>Pseudomonadati</taxon>
        <taxon>Pseudomonadota</taxon>
        <taxon>Gammaproteobacteria</taxon>
        <taxon>Lysobacterales</taxon>
        <taxon>Lysobacteraceae</taxon>
        <taxon>Luteimonas</taxon>
    </lineage>
</organism>
<dbReference type="PROSITE" id="PS50893">
    <property type="entry name" value="ABC_TRANSPORTER_2"/>
    <property type="match status" value="1"/>
</dbReference>
<reference evidence="14 15" key="1">
    <citation type="submission" date="2022-05" db="EMBL/GenBank/DDBJ databases">
        <title>Luteimonas sp. SX5, whole genome shotgun sequencing project.</title>
        <authorList>
            <person name="Zhao G."/>
            <person name="Shen L."/>
        </authorList>
    </citation>
    <scope>NUCLEOTIDE SEQUENCE [LARGE SCALE GENOMIC DNA]</scope>
    <source>
        <strain evidence="14 15">SX5</strain>
    </source>
</reference>
<dbReference type="InterPro" id="IPR039421">
    <property type="entry name" value="Type_1_exporter"/>
</dbReference>
<keyword evidence="5" id="KW-0547">Nucleotide-binding</keyword>
<dbReference type="InterPro" id="IPR003439">
    <property type="entry name" value="ABC_transporter-like_ATP-bd"/>
</dbReference>
<evidence type="ECO:0000256" key="6">
    <source>
        <dbReference type="ARBA" id="ARBA00022840"/>
    </source>
</evidence>
<keyword evidence="4 11" id="KW-0812">Transmembrane</keyword>
<keyword evidence="7" id="KW-1278">Translocase</keyword>
<evidence type="ECO:0000256" key="10">
    <source>
        <dbReference type="ARBA" id="ARBA00023136"/>
    </source>
</evidence>
<dbReference type="PANTHER" id="PTHR43394:SF1">
    <property type="entry name" value="ATP-BINDING CASSETTE SUB-FAMILY B MEMBER 10, MITOCHONDRIAL"/>
    <property type="match status" value="1"/>
</dbReference>
<evidence type="ECO:0000259" key="13">
    <source>
        <dbReference type="PROSITE" id="PS50929"/>
    </source>
</evidence>
<dbReference type="InterPro" id="IPR003593">
    <property type="entry name" value="AAA+_ATPase"/>
</dbReference>
<feature type="transmembrane region" description="Helical" evidence="11">
    <location>
        <begin position="151"/>
        <end position="179"/>
    </location>
</feature>
<dbReference type="Pfam" id="PF00005">
    <property type="entry name" value="ABC_tran"/>
    <property type="match status" value="1"/>
</dbReference>
<evidence type="ECO:0000259" key="12">
    <source>
        <dbReference type="PROSITE" id="PS50893"/>
    </source>
</evidence>
<evidence type="ECO:0000256" key="4">
    <source>
        <dbReference type="ARBA" id="ARBA00022692"/>
    </source>
</evidence>
<dbReference type="InterPro" id="IPR017871">
    <property type="entry name" value="ABC_transporter-like_CS"/>
</dbReference>
<feature type="transmembrane region" description="Helical" evidence="11">
    <location>
        <begin position="20"/>
        <end position="45"/>
    </location>
</feature>
<accession>A0ABT0MFW9</accession>
<feature type="transmembrane region" description="Helical" evidence="11">
    <location>
        <begin position="251"/>
        <end position="270"/>
    </location>
</feature>
<dbReference type="Proteomes" id="UP001431217">
    <property type="component" value="Unassembled WGS sequence"/>
</dbReference>
<feature type="transmembrane region" description="Helical" evidence="11">
    <location>
        <begin position="65"/>
        <end position="83"/>
    </location>
</feature>
<evidence type="ECO:0000256" key="2">
    <source>
        <dbReference type="ARBA" id="ARBA00022448"/>
    </source>
</evidence>
<dbReference type="RefSeq" id="WP_249470682.1">
    <property type="nucleotide sequence ID" value="NZ_JAMBEP010000001.1"/>
</dbReference>
<evidence type="ECO:0000256" key="8">
    <source>
        <dbReference type="ARBA" id="ARBA00022989"/>
    </source>
</evidence>
<dbReference type="EMBL" id="JAMBEP010000001">
    <property type="protein sequence ID" value="MCL1633508.1"/>
    <property type="molecule type" value="Genomic_DNA"/>
</dbReference>
<dbReference type="CDD" id="cd18552">
    <property type="entry name" value="ABC_6TM_MsbA_like"/>
    <property type="match status" value="1"/>
</dbReference>
<comment type="subcellular location">
    <subcellularLocation>
        <location evidence="1">Cell membrane</location>
        <topology evidence="1">Multi-pass membrane protein</topology>
    </subcellularLocation>
</comment>
<dbReference type="PROSITE" id="PS50929">
    <property type="entry name" value="ABC_TM1F"/>
    <property type="match status" value="1"/>
</dbReference>
<keyword evidence="15" id="KW-1185">Reference proteome</keyword>
<evidence type="ECO:0000256" key="7">
    <source>
        <dbReference type="ARBA" id="ARBA00022967"/>
    </source>
</evidence>
<protein>
    <submittedName>
        <fullName evidence="14">Lipid A export permease/ATP-binding protein MsbA</fullName>
    </submittedName>
</protein>
<dbReference type="PROSITE" id="PS00211">
    <property type="entry name" value="ABC_TRANSPORTER_1"/>
    <property type="match status" value="1"/>
</dbReference>
<evidence type="ECO:0000256" key="5">
    <source>
        <dbReference type="ARBA" id="ARBA00022741"/>
    </source>
</evidence>
<keyword evidence="6" id="KW-0067">ATP-binding</keyword>
<proteinExistence type="predicted"/>
<dbReference type="SUPFAM" id="SSF52540">
    <property type="entry name" value="P-loop containing nucleoside triphosphate hydrolases"/>
    <property type="match status" value="1"/>
</dbReference>
<feature type="domain" description="ABC transporter" evidence="12">
    <location>
        <begin position="340"/>
        <end position="576"/>
    </location>
</feature>
<dbReference type="Gene3D" id="1.20.1560.10">
    <property type="entry name" value="ABC transporter type 1, transmembrane domain"/>
    <property type="match status" value="1"/>
</dbReference>
<dbReference type="SMART" id="SM00382">
    <property type="entry name" value="AAA"/>
    <property type="match status" value="1"/>
</dbReference>
<dbReference type="NCBIfam" id="TIGR02203">
    <property type="entry name" value="MsbA_lipidA"/>
    <property type="match status" value="1"/>
</dbReference>
<gene>
    <name evidence="14" type="primary">msbA</name>
    <name evidence="14" type="ORF">M2650_02440</name>
</gene>
<sequence>MTEPAGPWPTYKRLLGYARPYRALLALAFVGMAIEAAAGAGFTALMKPIIDDTFDPKNTTIEWKLPLFIVGLFVARGIAGFVTDYSMARAGRSVSRDLRNLLLGKYLRLPGSRFDSETVPSMLTRLGGDTEQVAQAAVDALKVMLSQGLQVIAMFAVMVWTSPRVTLAILLLGPVLAFVMDKVGRRYRSINHRIQEGAAKMLQSAEQSLHGHQEVKIYGAQEAELKRYGDLVQHNLQLSLKVETTRSSASVLVQLMGAIGLAVLLLVAGHEAVQGRLTAGDFVRMMIAMMAIIPSLRQLTNVQSMLQRGVSSANRLFSVLDAPEEADTGTRKLDRAKGEIEFRNITARYAGQQEAALEDISFVARPGTVTAIVGRSGSGKTTLIRLIPRFYTAESGQILLDGHPIEEYPLADLRRQIALVSQGVMLFDDSVAANVAYGEMAGASGEELAAAIQGANAMEFVERLPQGADSPIGENGGRLSGGQRQRLAIARAMLKDAPILILDEATAALDNESERLVQDALQHLMPDRTTLVIAHRLSTIEHADQVLVLDRGRLVEQGTHSELIARGGVYARLHRMQFREPASADNAPDPA</sequence>
<dbReference type="Pfam" id="PF00664">
    <property type="entry name" value="ABC_membrane"/>
    <property type="match status" value="1"/>
</dbReference>
<dbReference type="InterPro" id="IPR011527">
    <property type="entry name" value="ABC1_TM_dom"/>
</dbReference>
<keyword evidence="9" id="KW-0445">Lipid transport</keyword>
<evidence type="ECO:0000313" key="15">
    <source>
        <dbReference type="Proteomes" id="UP001431217"/>
    </source>
</evidence>
<comment type="caution">
    <text evidence="14">The sequence shown here is derived from an EMBL/GenBank/DDBJ whole genome shotgun (WGS) entry which is preliminary data.</text>
</comment>
<dbReference type="InterPro" id="IPR036640">
    <property type="entry name" value="ABC1_TM_sf"/>
</dbReference>
<keyword evidence="3" id="KW-1003">Cell membrane</keyword>
<keyword evidence="2" id="KW-0813">Transport</keyword>
<dbReference type="Gene3D" id="3.40.50.300">
    <property type="entry name" value="P-loop containing nucleotide triphosphate hydrolases"/>
    <property type="match status" value="1"/>
</dbReference>
<dbReference type="InterPro" id="IPR027417">
    <property type="entry name" value="P-loop_NTPase"/>
</dbReference>
<evidence type="ECO:0000256" key="3">
    <source>
        <dbReference type="ARBA" id="ARBA00022475"/>
    </source>
</evidence>
<feature type="domain" description="ABC transmembrane type-1" evidence="13">
    <location>
        <begin position="26"/>
        <end position="308"/>
    </location>
</feature>